<gene>
    <name evidence="3" type="ORF">HNP60_002285</name>
</gene>
<name>A0ABR6NGB4_9SPHN</name>
<feature type="domain" description="TadE-like" evidence="2">
    <location>
        <begin position="18"/>
        <end position="56"/>
    </location>
</feature>
<sequence length="219" mass="23486">MMLRLRHDIARLKGDRSGLAAVEFALSAPVILTMFLAGAELTNFAITKMRVSQVALHIADNASRIGTNSLLTAPQISEAQINDLLIGANLQAGKLQLATRGRVIVSSLEPIANPNPTGKFRIRWQRCYGTKSHPSSYGLQGDTNLTGMGPSGQHVTAPDGGGVIFVEVAYDYEPLISDRFLPSSQIRDIAAMTVRDDRDFGGNGEIGIYNSEGVTPSTC</sequence>
<protein>
    <recommendedName>
        <fullName evidence="2">TadE-like domain-containing protein</fullName>
    </recommendedName>
</protein>
<evidence type="ECO:0000313" key="3">
    <source>
        <dbReference type="EMBL" id="MBB5986311.1"/>
    </source>
</evidence>
<proteinExistence type="predicted"/>
<keyword evidence="1" id="KW-0812">Transmembrane</keyword>
<dbReference type="Proteomes" id="UP001138540">
    <property type="component" value="Unassembled WGS sequence"/>
</dbReference>
<feature type="transmembrane region" description="Helical" evidence="1">
    <location>
        <begin position="20"/>
        <end position="39"/>
    </location>
</feature>
<evidence type="ECO:0000313" key="4">
    <source>
        <dbReference type="Proteomes" id="UP001138540"/>
    </source>
</evidence>
<dbReference type="Pfam" id="PF07811">
    <property type="entry name" value="TadE"/>
    <property type="match status" value="1"/>
</dbReference>
<evidence type="ECO:0000256" key="1">
    <source>
        <dbReference type="SAM" id="Phobius"/>
    </source>
</evidence>
<keyword evidence="1" id="KW-1133">Transmembrane helix</keyword>
<dbReference type="RefSeq" id="WP_184153673.1">
    <property type="nucleotide sequence ID" value="NZ_JACHKA010000001.1"/>
</dbReference>
<organism evidence="3 4">
    <name type="scientific">Sphingobium lignivorans</name>
    <dbReference type="NCBI Taxonomy" id="2735886"/>
    <lineage>
        <taxon>Bacteria</taxon>
        <taxon>Pseudomonadati</taxon>
        <taxon>Pseudomonadota</taxon>
        <taxon>Alphaproteobacteria</taxon>
        <taxon>Sphingomonadales</taxon>
        <taxon>Sphingomonadaceae</taxon>
        <taxon>Sphingobium</taxon>
    </lineage>
</organism>
<keyword evidence="4" id="KW-1185">Reference proteome</keyword>
<reference evidence="3 4" key="1">
    <citation type="submission" date="2020-08" db="EMBL/GenBank/DDBJ databases">
        <title>Exploring microbial biodiversity for novel pathways involved in the catabolism of aromatic compounds derived from lignin.</title>
        <authorList>
            <person name="Elkins J."/>
        </authorList>
    </citation>
    <scope>NUCLEOTIDE SEQUENCE [LARGE SCALE GENOMIC DNA]</scope>
    <source>
        <strain evidence="3 4">B1D3A</strain>
    </source>
</reference>
<keyword evidence="1" id="KW-0472">Membrane</keyword>
<dbReference type="EMBL" id="JACHKA010000001">
    <property type="protein sequence ID" value="MBB5986311.1"/>
    <property type="molecule type" value="Genomic_DNA"/>
</dbReference>
<evidence type="ECO:0000259" key="2">
    <source>
        <dbReference type="Pfam" id="PF07811"/>
    </source>
</evidence>
<accession>A0ABR6NGB4</accession>
<dbReference type="InterPro" id="IPR012495">
    <property type="entry name" value="TadE-like_dom"/>
</dbReference>
<comment type="caution">
    <text evidence="3">The sequence shown here is derived from an EMBL/GenBank/DDBJ whole genome shotgun (WGS) entry which is preliminary data.</text>
</comment>